<feature type="compositionally biased region" description="Basic and acidic residues" evidence="2">
    <location>
        <begin position="208"/>
        <end position="219"/>
    </location>
</feature>
<feature type="compositionally biased region" description="Acidic residues" evidence="2">
    <location>
        <begin position="281"/>
        <end position="291"/>
    </location>
</feature>
<feature type="region of interest" description="Disordered" evidence="2">
    <location>
        <begin position="191"/>
        <end position="310"/>
    </location>
</feature>
<dbReference type="EMBL" id="JAIFTH010000191">
    <property type="protein sequence ID" value="KAG9510258.1"/>
    <property type="molecule type" value="Genomic_DNA"/>
</dbReference>
<keyword evidence="1" id="KW-0175">Coiled coil</keyword>
<feature type="compositionally biased region" description="Basic and acidic residues" evidence="2">
    <location>
        <begin position="1"/>
        <end position="11"/>
    </location>
</feature>
<evidence type="ECO:0000256" key="1">
    <source>
        <dbReference type="SAM" id="Coils"/>
    </source>
</evidence>
<evidence type="ECO:0000256" key="2">
    <source>
        <dbReference type="SAM" id="MobiDB-lite"/>
    </source>
</evidence>
<evidence type="ECO:0000313" key="3">
    <source>
        <dbReference type="EMBL" id="KAG9510258.1"/>
    </source>
</evidence>
<dbReference type="Proteomes" id="UP000825002">
    <property type="component" value="Unassembled WGS sequence"/>
</dbReference>
<feature type="region of interest" description="Disordered" evidence="2">
    <location>
        <begin position="1"/>
        <end position="24"/>
    </location>
</feature>
<feature type="coiled-coil region" evidence="1">
    <location>
        <begin position="138"/>
        <end position="165"/>
    </location>
</feature>
<accession>A0ABQ7SA01</accession>
<organism evidence="3 4">
    <name type="scientific">Fragariocoptes setiger</name>
    <dbReference type="NCBI Taxonomy" id="1670756"/>
    <lineage>
        <taxon>Eukaryota</taxon>
        <taxon>Metazoa</taxon>
        <taxon>Ecdysozoa</taxon>
        <taxon>Arthropoda</taxon>
        <taxon>Chelicerata</taxon>
        <taxon>Arachnida</taxon>
        <taxon>Acari</taxon>
        <taxon>Acariformes</taxon>
        <taxon>Trombidiformes</taxon>
        <taxon>Prostigmata</taxon>
        <taxon>Eupodina</taxon>
        <taxon>Eriophyoidea</taxon>
        <taxon>Phytoptidae</taxon>
        <taxon>Fragariocoptes</taxon>
    </lineage>
</organism>
<comment type="caution">
    <text evidence="3">The sequence shown here is derived from an EMBL/GenBank/DDBJ whole genome shotgun (WGS) entry which is preliminary data.</text>
</comment>
<proteinExistence type="predicted"/>
<sequence>MAEHSPKKGNDNNRLTTRSPNSPPIVPLIAGGITDAEHTLAKQPAEIEAKLDRIVNQQAIRERECKERLIKKLNDIYATKRKEIQKKFDLEAKVLMSNLHDGLKSGFKTFISKASKHYQNILHTYWTYDLARAQNEFLREYRLILQEKDARIEDLSNRVKAFEKKQYDRQSSRRGEVSQEDRRVTVIKEAVRNKLDENRGKKSRSKMSRQDQKSADKSRSVKKSIPINKKKNLDGSSLDDAFASVITKDSDEEPPKIRKKASQKKVERKTVKQSSQKVEEAQLDDSDDSDEPPMTTMKKPKSPVDDNKSE</sequence>
<feature type="compositionally biased region" description="Basic and acidic residues" evidence="2">
    <location>
        <begin position="191"/>
        <end position="200"/>
    </location>
</feature>
<evidence type="ECO:0000313" key="4">
    <source>
        <dbReference type="Proteomes" id="UP000825002"/>
    </source>
</evidence>
<feature type="non-terminal residue" evidence="3">
    <location>
        <position position="310"/>
    </location>
</feature>
<protein>
    <submittedName>
        <fullName evidence="3">Uncharacterized protein</fullName>
    </submittedName>
</protein>
<reference evidence="3 4" key="1">
    <citation type="submission" date="2020-10" db="EMBL/GenBank/DDBJ databases">
        <authorList>
            <person name="Klimov P.B."/>
            <person name="Dyachkov S.M."/>
            <person name="Chetverikov P.E."/>
        </authorList>
    </citation>
    <scope>NUCLEOTIDE SEQUENCE [LARGE SCALE GENOMIC DNA]</scope>
    <source>
        <strain evidence="3">BMOC 18-1129-001#AD2665</strain>
        <tissue evidence="3">Entire mites</tissue>
    </source>
</reference>
<keyword evidence="4" id="KW-1185">Reference proteome</keyword>
<gene>
    <name evidence="3" type="ORF">GZH46_01205</name>
</gene>
<name>A0ABQ7SA01_9ACAR</name>